<evidence type="ECO:0000313" key="2">
    <source>
        <dbReference type="EMBL" id="MED6201657.1"/>
    </source>
</evidence>
<gene>
    <name evidence="2" type="ORF">PIB30_097158</name>
</gene>
<protein>
    <submittedName>
        <fullName evidence="2">Uncharacterized protein</fullName>
    </submittedName>
</protein>
<dbReference type="EMBL" id="JASCZI010213812">
    <property type="protein sequence ID" value="MED6201657.1"/>
    <property type="molecule type" value="Genomic_DNA"/>
</dbReference>
<name>A0ABU6XTT6_9FABA</name>
<evidence type="ECO:0000313" key="3">
    <source>
        <dbReference type="Proteomes" id="UP001341840"/>
    </source>
</evidence>
<sequence>MNVMMPSLAAAAATTPQGHKRSYWIEHSVDLWVESMMLDSKASNLNKEERNKHLFDRQTGLSRNQERLKSQHQFIDEA</sequence>
<dbReference type="Proteomes" id="UP001341840">
    <property type="component" value="Unassembled WGS sequence"/>
</dbReference>
<feature type="non-terminal residue" evidence="2">
    <location>
        <position position="78"/>
    </location>
</feature>
<comment type="caution">
    <text evidence="2">The sequence shown here is derived from an EMBL/GenBank/DDBJ whole genome shotgun (WGS) entry which is preliminary data.</text>
</comment>
<reference evidence="2 3" key="1">
    <citation type="journal article" date="2023" name="Plants (Basel)">
        <title>Bridging the Gap: Combining Genomics and Transcriptomics Approaches to Understand Stylosanthes scabra, an Orphan Legume from the Brazilian Caatinga.</title>
        <authorList>
            <person name="Ferreira-Neto J.R.C."/>
            <person name="da Silva M.D."/>
            <person name="Binneck E."/>
            <person name="de Melo N.F."/>
            <person name="da Silva R.H."/>
            <person name="de Melo A.L.T.M."/>
            <person name="Pandolfi V."/>
            <person name="Bustamante F.O."/>
            <person name="Brasileiro-Vidal A.C."/>
            <person name="Benko-Iseppon A.M."/>
        </authorList>
    </citation>
    <scope>NUCLEOTIDE SEQUENCE [LARGE SCALE GENOMIC DNA]</scope>
    <source>
        <tissue evidence="2">Leaves</tissue>
    </source>
</reference>
<organism evidence="2 3">
    <name type="scientific">Stylosanthes scabra</name>
    <dbReference type="NCBI Taxonomy" id="79078"/>
    <lineage>
        <taxon>Eukaryota</taxon>
        <taxon>Viridiplantae</taxon>
        <taxon>Streptophyta</taxon>
        <taxon>Embryophyta</taxon>
        <taxon>Tracheophyta</taxon>
        <taxon>Spermatophyta</taxon>
        <taxon>Magnoliopsida</taxon>
        <taxon>eudicotyledons</taxon>
        <taxon>Gunneridae</taxon>
        <taxon>Pentapetalae</taxon>
        <taxon>rosids</taxon>
        <taxon>fabids</taxon>
        <taxon>Fabales</taxon>
        <taxon>Fabaceae</taxon>
        <taxon>Papilionoideae</taxon>
        <taxon>50 kb inversion clade</taxon>
        <taxon>dalbergioids sensu lato</taxon>
        <taxon>Dalbergieae</taxon>
        <taxon>Pterocarpus clade</taxon>
        <taxon>Stylosanthes</taxon>
    </lineage>
</organism>
<proteinExistence type="predicted"/>
<keyword evidence="3" id="KW-1185">Reference proteome</keyword>
<accession>A0ABU6XTT6</accession>
<feature type="region of interest" description="Disordered" evidence="1">
    <location>
        <begin position="49"/>
        <end position="78"/>
    </location>
</feature>
<evidence type="ECO:0000256" key="1">
    <source>
        <dbReference type="SAM" id="MobiDB-lite"/>
    </source>
</evidence>